<dbReference type="InterPro" id="IPR011251">
    <property type="entry name" value="Luciferase-like_dom"/>
</dbReference>
<accession>A0A9W6UG10</accession>
<dbReference type="Pfam" id="PF00296">
    <property type="entry name" value="Bac_luciferase"/>
    <property type="match status" value="1"/>
</dbReference>
<dbReference type="GO" id="GO:0008726">
    <property type="term" value="F:alkanesulfonate monooxygenase activity"/>
    <property type="evidence" value="ECO:0007669"/>
    <property type="project" value="TreeGrafter"/>
</dbReference>
<dbReference type="GO" id="GO:0046306">
    <property type="term" value="P:alkanesulfonate catabolic process"/>
    <property type="evidence" value="ECO:0007669"/>
    <property type="project" value="TreeGrafter"/>
</dbReference>
<evidence type="ECO:0000256" key="1">
    <source>
        <dbReference type="ARBA" id="ARBA00022630"/>
    </source>
</evidence>
<dbReference type="NCBIfam" id="TIGR03621">
    <property type="entry name" value="F420_MSMEG_2516"/>
    <property type="match status" value="1"/>
</dbReference>
<keyword evidence="4" id="KW-0503">Monooxygenase</keyword>
<organism evidence="6 7">
    <name type="scientific">Pseudonocardia halophobica</name>
    <dbReference type="NCBI Taxonomy" id="29401"/>
    <lineage>
        <taxon>Bacteria</taxon>
        <taxon>Bacillati</taxon>
        <taxon>Actinomycetota</taxon>
        <taxon>Actinomycetes</taxon>
        <taxon>Pseudonocardiales</taxon>
        <taxon>Pseudonocardiaceae</taxon>
        <taxon>Pseudonocardia</taxon>
    </lineage>
</organism>
<dbReference type="RefSeq" id="WP_037053634.1">
    <property type="nucleotide sequence ID" value="NZ_BAAAUZ010000084.1"/>
</dbReference>
<evidence type="ECO:0000256" key="4">
    <source>
        <dbReference type="ARBA" id="ARBA00023033"/>
    </source>
</evidence>
<protein>
    <submittedName>
        <fullName evidence="6">LLM class F420-dependent oxidoreductase</fullName>
    </submittedName>
</protein>
<evidence type="ECO:0000256" key="2">
    <source>
        <dbReference type="ARBA" id="ARBA00022643"/>
    </source>
</evidence>
<reference evidence="6" key="1">
    <citation type="journal article" date="2014" name="Int. J. Syst. Evol. Microbiol.">
        <title>Complete genome sequence of Corynebacterium casei LMG S-19264T (=DSM 44701T), isolated from a smear-ripened cheese.</title>
        <authorList>
            <consortium name="US DOE Joint Genome Institute (JGI-PGF)"/>
            <person name="Walter F."/>
            <person name="Albersmeier A."/>
            <person name="Kalinowski J."/>
            <person name="Ruckert C."/>
        </authorList>
    </citation>
    <scope>NUCLEOTIDE SEQUENCE</scope>
    <source>
        <strain evidence="6">VKM Ac-1069</strain>
    </source>
</reference>
<sequence length="291" mass="31352">MRPFRFGVNLTSFEDRATWVATCRHVEEQGYDVVLVPDHLGMPAPFPALAAAADATERVRLGTFVLNAGFWNPTLLAREVATLDQLSGGRFELGLGTGYNRAEFDAAGLPFGSPGERVSALEDLVERLGTALADGTPKPAQLPRPPLLLGGNGDRMLRLAARHADTVAFAGATLKPGSTTGELLLLTAEELDGRIALAAEAAGERDPERNLLVQVVAVVDDRRAAIEQLRAQFGVDYLTVEQMLELPTLLVGTVDEIVEQLRAARERFGISYVTVLQPSAEAFAPVIEKLR</sequence>
<dbReference type="InterPro" id="IPR036661">
    <property type="entry name" value="Luciferase-like_sf"/>
</dbReference>
<dbReference type="InterPro" id="IPR019923">
    <property type="entry name" value="Lucif-like_OxRdtase_MSMEG_2516"/>
</dbReference>
<feature type="domain" description="Luciferase-like" evidence="5">
    <location>
        <begin position="14"/>
        <end position="233"/>
    </location>
</feature>
<keyword evidence="3" id="KW-0560">Oxidoreductase</keyword>
<dbReference type="PANTHER" id="PTHR42847">
    <property type="entry name" value="ALKANESULFONATE MONOOXYGENASE"/>
    <property type="match status" value="1"/>
</dbReference>
<comment type="caution">
    <text evidence="6">The sequence shown here is derived from an EMBL/GenBank/DDBJ whole genome shotgun (WGS) entry which is preliminary data.</text>
</comment>
<evidence type="ECO:0000256" key="3">
    <source>
        <dbReference type="ARBA" id="ARBA00023002"/>
    </source>
</evidence>
<evidence type="ECO:0000259" key="5">
    <source>
        <dbReference type="Pfam" id="PF00296"/>
    </source>
</evidence>
<dbReference type="AlphaFoldDB" id="A0A9W6UG10"/>
<proteinExistence type="predicted"/>
<keyword evidence="7" id="KW-1185">Reference proteome</keyword>
<dbReference type="Gene3D" id="3.20.20.30">
    <property type="entry name" value="Luciferase-like domain"/>
    <property type="match status" value="1"/>
</dbReference>
<dbReference type="Proteomes" id="UP001143463">
    <property type="component" value="Unassembled WGS sequence"/>
</dbReference>
<evidence type="ECO:0000313" key="7">
    <source>
        <dbReference type="Proteomes" id="UP001143463"/>
    </source>
</evidence>
<gene>
    <name evidence="6" type="ORF">GCM10017577_69260</name>
</gene>
<keyword evidence="1" id="KW-0285">Flavoprotein</keyword>
<dbReference type="SUPFAM" id="SSF51679">
    <property type="entry name" value="Bacterial luciferase-like"/>
    <property type="match status" value="1"/>
</dbReference>
<dbReference type="PANTHER" id="PTHR42847:SF8">
    <property type="entry name" value="CONSERVED PROTEIN"/>
    <property type="match status" value="1"/>
</dbReference>
<name>A0A9W6UG10_9PSEU</name>
<reference evidence="6" key="2">
    <citation type="submission" date="2023-01" db="EMBL/GenBank/DDBJ databases">
        <authorList>
            <person name="Sun Q."/>
            <person name="Evtushenko L."/>
        </authorList>
    </citation>
    <scope>NUCLEOTIDE SEQUENCE</scope>
    <source>
        <strain evidence="6">VKM Ac-1069</strain>
    </source>
</reference>
<keyword evidence="2" id="KW-0288">FMN</keyword>
<dbReference type="InterPro" id="IPR050172">
    <property type="entry name" value="SsuD_RutA_monooxygenase"/>
</dbReference>
<evidence type="ECO:0000313" key="6">
    <source>
        <dbReference type="EMBL" id="GLL15772.1"/>
    </source>
</evidence>
<dbReference type="EMBL" id="BSFQ01000055">
    <property type="protein sequence ID" value="GLL15772.1"/>
    <property type="molecule type" value="Genomic_DNA"/>
</dbReference>